<dbReference type="InterPro" id="IPR007160">
    <property type="entry name" value="DUF362"/>
</dbReference>
<comment type="caution">
    <text evidence="2">The sequence shown here is derived from an EMBL/GenBank/DDBJ whole genome shotgun (WGS) entry which is preliminary data.</text>
</comment>
<reference evidence="2" key="1">
    <citation type="journal article" date="2015" name="Nature">
        <title>Complex archaea that bridge the gap between prokaryotes and eukaryotes.</title>
        <authorList>
            <person name="Spang A."/>
            <person name="Saw J.H."/>
            <person name="Jorgensen S.L."/>
            <person name="Zaremba-Niedzwiedzka K."/>
            <person name="Martijn J."/>
            <person name="Lind A.E."/>
            <person name="van Eijk R."/>
            <person name="Schleper C."/>
            <person name="Guy L."/>
            <person name="Ettema T.J."/>
        </authorList>
    </citation>
    <scope>NUCLEOTIDE SEQUENCE</scope>
</reference>
<proteinExistence type="predicted"/>
<evidence type="ECO:0000259" key="1">
    <source>
        <dbReference type="Pfam" id="PF04015"/>
    </source>
</evidence>
<organism evidence="2">
    <name type="scientific">marine sediment metagenome</name>
    <dbReference type="NCBI Taxonomy" id="412755"/>
    <lineage>
        <taxon>unclassified sequences</taxon>
        <taxon>metagenomes</taxon>
        <taxon>ecological metagenomes</taxon>
    </lineage>
</organism>
<dbReference type="EMBL" id="LAZR01058116">
    <property type="protein sequence ID" value="KKK70596.1"/>
    <property type="molecule type" value="Genomic_DNA"/>
</dbReference>
<protein>
    <recommendedName>
        <fullName evidence="1">DUF362 domain-containing protein</fullName>
    </recommendedName>
</protein>
<sequence length="381" mass="42885">AISKGNNPVEGVQKSIENLGGITKFINEGDQVFIKFNLSLPGGFPINTNPDVLRAIIMSCKKAGAAKILLGSFPLKRIPLKKIFYYLGLQEYFKNLGAQLVYLDNSDIFCKNSIKPEELKKIKDASFLKIRVNDTEYLFPKIILDSDKLIIVNQVNVNPLFNCNLSLLNSYSNIPPIHQEVKNDSQTTEEYVSHDKYRKDLVSQILDVSTIKKPDLVINDLFYILEGAGPYIYKDSKLLKSGFIIAGENAVAVDLMTLSILNIDVDKNELMIEAKRKNINIPTLSSIKVHGEKIEKITIDIQLCETNLEKIKVLNFDVKSGKYCSGCYLQAYHFLNLMKTYMVKDLKYNVFNSFLIGENPSEPGNLENTILFGTCSINSTK</sequence>
<feature type="non-terminal residue" evidence="2">
    <location>
        <position position="381"/>
    </location>
</feature>
<gene>
    <name evidence="2" type="ORF">LCGC14_2922400</name>
</gene>
<accession>A0A0F9AEF3</accession>
<dbReference type="AlphaFoldDB" id="A0A0F9AEF3"/>
<feature type="domain" description="DUF362" evidence="1">
    <location>
        <begin position="32"/>
        <end position="257"/>
    </location>
</feature>
<dbReference type="Pfam" id="PF04015">
    <property type="entry name" value="DUF362"/>
    <property type="match status" value="1"/>
</dbReference>
<name>A0A0F9AEF3_9ZZZZ</name>
<evidence type="ECO:0000313" key="2">
    <source>
        <dbReference type="EMBL" id="KKK70596.1"/>
    </source>
</evidence>
<feature type="non-terminal residue" evidence="2">
    <location>
        <position position="1"/>
    </location>
</feature>